<dbReference type="SUPFAM" id="SSF53474">
    <property type="entry name" value="alpha/beta-Hydrolases"/>
    <property type="match status" value="1"/>
</dbReference>
<evidence type="ECO:0008006" key="3">
    <source>
        <dbReference type="Google" id="ProtNLM"/>
    </source>
</evidence>
<dbReference type="Proteomes" id="UP000231379">
    <property type="component" value="Unassembled WGS sequence"/>
</dbReference>
<dbReference type="PANTHER" id="PTHR31591">
    <property type="entry name" value="UPF0613 PROTEIN PB24D3.06C"/>
    <property type="match status" value="1"/>
</dbReference>
<organism evidence="1 2">
    <name type="scientific">Candidatus Kaiserbacteria bacterium CG10_big_fil_rev_8_21_14_0_10_59_10</name>
    <dbReference type="NCBI Taxonomy" id="1974612"/>
    <lineage>
        <taxon>Bacteria</taxon>
        <taxon>Candidatus Kaiseribacteriota</taxon>
    </lineage>
</organism>
<dbReference type="InterPro" id="IPR013744">
    <property type="entry name" value="SidJ"/>
</dbReference>
<dbReference type="InterPro" id="IPR029058">
    <property type="entry name" value="AB_hydrolase_fold"/>
</dbReference>
<dbReference type="EMBL" id="PFBM01000022">
    <property type="protein sequence ID" value="PIR82147.1"/>
    <property type="molecule type" value="Genomic_DNA"/>
</dbReference>
<sequence length="295" mass="33074">MLKKDERMPVSYRIRIATPKKYLLDGLWFGAKKPRRIIVWVHGLSSSAFSQSHMVSALADERTAVVTFNNRGFEKVAKLRRAGELRSKQVGGAHEVFTECVDDIQGAVNFARRAGAKDIYLVGHSTGCQKSAYWAYRKAGGRGVKGIVLLAPVADYEAGLKMYGKARIEKAIRAARALVRRGKARELLPQSVWPETLDAQRFLSLNLPDSVEQSIFSYFEPHRASRVLRGVKVPLFAAVAEKDEYAITPAQDIVAWLRKESRARRLETLVVRGASHGFRGHERSLARAIKRFIAE</sequence>
<accession>A0A2H0U6V2</accession>
<protein>
    <recommendedName>
        <fullName evidence="3">Serine aminopeptidase S33 domain-containing protein</fullName>
    </recommendedName>
</protein>
<evidence type="ECO:0000313" key="1">
    <source>
        <dbReference type="EMBL" id="PIR82147.1"/>
    </source>
</evidence>
<gene>
    <name evidence="1" type="ORF">COU20_03960</name>
</gene>
<comment type="caution">
    <text evidence="1">The sequence shown here is derived from an EMBL/GenBank/DDBJ whole genome shotgun (WGS) entry which is preliminary data.</text>
</comment>
<dbReference type="Pfam" id="PF08538">
    <property type="entry name" value="DUF1749"/>
    <property type="match status" value="1"/>
</dbReference>
<name>A0A2H0U6V2_9BACT</name>
<dbReference type="AlphaFoldDB" id="A0A2H0U6V2"/>
<reference evidence="2" key="1">
    <citation type="submission" date="2017-09" db="EMBL/GenBank/DDBJ databases">
        <title>Depth-based differentiation of microbial function through sediment-hosted aquifers and enrichment of novel symbionts in the deep terrestrial subsurface.</title>
        <authorList>
            <person name="Probst A.J."/>
            <person name="Ladd B."/>
            <person name="Jarett J.K."/>
            <person name="Geller-Mcgrath D.E."/>
            <person name="Sieber C.M.K."/>
            <person name="Emerson J.B."/>
            <person name="Anantharaman K."/>
            <person name="Thomas B.C."/>
            <person name="Malmstrom R."/>
            <person name="Stieglmeier M."/>
            <person name="Klingl A."/>
            <person name="Woyke T."/>
            <person name="Ryan C.M."/>
            <person name="Banfield J.F."/>
        </authorList>
    </citation>
    <scope>NUCLEOTIDE SEQUENCE [LARGE SCALE GENOMIC DNA]</scope>
</reference>
<evidence type="ECO:0000313" key="2">
    <source>
        <dbReference type="Proteomes" id="UP000231379"/>
    </source>
</evidence>
<dbReference type="Gene3D" id="3.40.50.1820">
    <property type="entry name" value="alpha/beta hydrolase"/>
    <property type="match status" value="1"/>
</dbReference>
<proteinExistence type="predicted"/>
<dbReference type="PANTHER" id="PTHR31591:SF1">
    <property type="entry name" value="UPF0613 PROTEIN PB24D3.06C"/>
    <property type="match status" value="1"/>
</dbReference>